<dbReference type="InterPro" id="IPR008936">
    <property type="entry name" value="Rho_GTPase_activation_prot"/>
</dbReference>
<feature type="compositionally biased region" description="Polar residues" evidence="1">
    <location>
        <begin position="650"/>
        <end position="660"/>
    </location>
</feature>
<evidence type="ECO:0000313" key="3">
    <source>
        <dbReference type="Proteomes" id="UP000275846"/>
    </source>
</evidence>
<sequence length="701" mass="78053">MLRKTSSHPPPSFVDSSLDESPPDLESRKRRASPLACPWRRRSSERKLQRVLNALAPFRLRGSRRSHSVDDLTNNRKDLFAQAQRRQASDESGEPPKSPASGFPGDAVSLTVPIVPRYYCPAAAAAALEDDLTNLPPLLAAHVYRLDHDLAEPDIGLNELRRRWPRTFTNLIANYLSFLDFQADDLFRIADEVGCQEFTRMSARGTASPMTRSIFTPIRRTNIMSILSSGRAPREDISHWYTVVNAMIKYLIEENRYRQKFIFRRPGIQTHVNELERLLFSQKIMGCSDDSRPSAESPLAVSTVSRVTGLLVGFDSITVASTLSRVLRRHGPLIPSRLHCLFSQLTVPAGPASDTVSEASEARTHTSPSVFHLQSYRRRALRLLLQLTPSRHLNLVYRPLCHLFACIAADPACEVDETSLAVLFAPVFMLDRESATPSTMVNPQLPQIVKLLIALAQRELSTADVGTAPLFRVPRLFVHDCHRNLAAHMESEDPPLYCSLRYCTTISTRQNSMAQIPVPVRQRSVSTETLTTALVSSVFIQHCDIRPTNEEPNPMGFELTPLILEIELQMAGSDVTTDARAQGEQKRRYKKTLKNINLVTWEDPSQDRLARRRAVKPGEAINEANWITAGKAKRATASHKRFGSTPPKPKTSQNAPTANAHSARASAVSLRIDQWGLTESCEATESALGLVCLPSANLTPS</sequence>
<evidence type="ECO:0000313" key="4">
    <source>
        <dbReference type="WBParaSite" id="SSLN_0000225201-mRNA-1"/>
    </source>
</evidence>
<organism evidence="4">
    <name type="scientific">Schistocephalus solidus</name>
    <name type="common">Tapeworm</name>
    <dbReference type="NCBI Taxonomy" id="70667"/>
    <lineage>
        <taxon>Eukaryota</taxon>
        <taxon>Metazoa</taxon>
        <taxon>Spiralia</taxon>
        <taxon>Lophotrochozoa</taxon>
        <taxon>Platyhelminthes</taxon>
        <taxon>Cestoda</taxon>
        <taxon>Eucestoda</taxon>
        <taxon>Diphyllobothriidea</taxon>
        <taxon>Diphyllobothriidae</taxon>
        <taxon>Schistocephalus</taxon>
    </lineage>
</organism>
<gene>
    <name evidence="2" type="ORF">SSLN_LOCUS2182</name>
</gene>
<proteinExistence type="predicted"/>
<feature type="region of interest" description="Disordered" evidence="1">
    <location>
        <begin position="1"/>
        <end position="40"/>
    </location>
</feature>
<evidence type="ECO:0000313" key="2">
    <source>
        <dbReference type="EMBL" id="VDL88567.1"/>
    </source>
</evidence>
<dbReference type="OrthoDB" id="6237019at2759"/>
<feature type="region of interest" description="Disordered" evidence="1">
    <location>
        <begin position="631"/>
        <end position="662"/>
    </location>
</feature>
<name>A0A183SD84_SCHSO</name>
<reference evidence="4" key="1">
    <citation type="submission" date="2016-06" db="UniProtKB">
        <authorList>
            <consortium name="WormBaseParasite"/>
        </authorList>
    </citation>
    <scope>IDENTIFICATION</scope>
</reference>
<feature type="region of interest" description="Disordered" evidence="1">
    <location>
        <begin position="83"/>
        <end position="105"/>
    </location>
</feature>
<dbReference type="WBParaSite" id="SSLN_0000225201-mRNA-1">
    <property type="protein sequence ID" value="SSLN_0000225201-mRNA-1"/>
    <property type="gene ID" value="SSLN_0000225201"/>
</dbReference>
<dbReference type="EMBL" id="UYSU01032191">
    <property type="protein sequence ID" value="VDL88567.1"/>
    <property type="molecule type" value="Genomic_DNA"/>
</dbReference>
<evidence type="ECO:0000256" key="1">
    <source>
        <dbReference type="SAM" id="MobiDB-lite"/>
    </source>
</evidence>
<keyword evidence="3" id="KW-1185">Reference proteome</keyword>
<dbReference type="SUPFAM" id="SSF48350">
    <property type="entry name" value="GTPase activation domain, GAP"/>
    <property type="match status" value="1"/>
</dbReference>
<dbReference type="AlphaFoldDB" id="A0A183SD84"/>
<reference evidence="2 3" key="2">
    <citation type="submission" date="2018-11" db="EMBL/GenBank/DDBJ databases">
        <authorList>
            <consortium name="Pathogen Informatics"/>
        </authorList>
    </citation>
    <scope>NUCLEOTIDE SEQUENCE [LARGE SCALE GENOMIC DNA]</scope>
    <source>
        <strain evidence="2 3">NST_G2</strain>
    </source>
</reference>
<protein>
    <submittedName>
        <fullName evidence="4">Rho-GAP domain-containing protein</fullName>
    </submittedName>
</protein>
<dbReference type="Gene3D" id="1.10.555.10">
    <property type="entry name" value="Rho GTPase activation protein"/>
    <property type="match status" value="1"/>
</dbReference>
<feature type="compositionally biased region" description="Basic residues" evidence="1">
    <location>
        <begin position="631"/>
        <end position="642"/>
    </location>
</feature>
<dbReference type="Proteomes" id="UP000275846">
    <property type="component" value="Unassembled WGS sequence"/>
</dbReference>
<accession>A0A183SD84</accession>